<feature type="region of interest" description="Disordered" evidence="1">
    <location>
        <begin position="245"/>
        <end position="273"/>
    </location>
</feature>
<protein>
    <submittedName>
        <fullName evidence="2">Uncharacterized protein</fullName>
    </submittedName>
</protein>
<reference evidence="2" key="1">
    <citation type="submission" date="2020-11" db="EMBL/GenBank/DDBJ databases">
        <authorList>
            <consortium name="DOE Joint Genome Institute"/>
            <person name="Ahrendt S."/>
            <person name="Riley R."/>
            <person name="Andreopoulos W."/>
            <person name="Labutti K."/>
            <person name="Pangilinan J."/>
            <person name="Ruiz-Duenas F.J."/>
            <person name="Barrasa J.M."/>
            <person name="Sanchez-Garcia M."/>
            <person name="Camarero S."/>
            <person name="Miyauchi S."/>
            <person name="Serrano A."/>
            <person name="Linde D."/>
            <person name="Babiker R."/>
            <person name="Drula E."/>
            <person name="Ayuso-Fernandez I."/>
            <person name="Pacheco R."/>
            <person name="Padilla G."/>
            <person name="Ferreira P."/>
            <person name="Barriuso J."/>
            <person name="Kellner H."/>
            <person name="Castanera R."/>
            <person name="Alfaro M."/>
            <person name="Ramirez L."/>
            <person name="Pisabarro A.G."/>
            <person name="Kuo A."/>
            <person name="Tritt A."/>
            <person name="Lipzen A."/>
            <person name="He G."/>
            <person name="Yan M."/>
            <person name="Ng V."/>
            <person name="Cullen D."/>
            <person name="Martin F."/>
            <person name="Rosso M.-N."/>
            <person name="Henrissat B."/>
            <person name="Hibbett D."/>
            <person name="Martinez A.T."/>
            <person name="Grigoriev I.V."/>
        </authorList>
    </citation>
    <scope>NUCLEOTIDE SEQUENCE</scope>
    <source>
        <strain evidence="2">CBS 506.95</strain>
    </source>
</reference>
<feature type="compositionally biased region" description="Basic and acidic residues" evidence="1">
    <location>
        <begin position="408"/>
        <end position="417"/>
    </location>
</feature>
<feature type="region of interest" description="Disordered" evidence="1">
    <location>
        <begin position="1"/>
        <end position="53"/>
    </location>
</feature>
<name>A0A9P6JPJ4_9AGAR</name>
<feature type="region of interest" description="Disordered" evidence="1">
    <location>
        <begin position="590"/>
        <end position="620"/>
    </location>
</feature>
<accession>A0A9P6JPJ4</accession>
<evidence type="ECO:0000256" key="1">
    <source>
        <dbReference type="SAM" id="MobiDB-lite"/>
    </source>
</evidence>
<dbReference type="EMBL" id="MU157858">
    <property type="protein sequence ID" value="KAF9527764.1"/>
    <property type="molecule type" value="Genomic_DNA"/>
</dbReference>
<feature type="region of interest" description="Disordered" evidence="1">
    <location>
        <begin position="106"/>
        <end position="220"/>
    </location>
</feature>
<feature type="region of interest" description="Disordered" evidence="1">
    <location>
        <begin position="408"/>
        <end position="448"/>
    </location>
</feature>
<keyword evidence="3" id="KW-1185">Reference proteome</keyword>
<gene>
    <name evidence="2" type="ORF">CPB83DRAFT_907364</name>
</gene>
<evidence type="ECO:0000313" key="2">
    <source>
        <dbReference type="EMBL" id="KAF9527764.1"/>
    </source>
</evidence>
<dbReference type="Proteomes" id="UP000807306">
    <property type="component" value="Unassembled WGS sequence"/>
</dbReference>
<feature type="compositionally biased region" description="Low complexity" evidence="1">
    <location>
        <begin position="8"/>
        <end position="28"/>
    </location>
</feature>
<evidence type="ECO:0000313" key="3">
    <source>
        <dbReference type="Proteomes" id="UP000807306"/>
    </source>
</evidence>
<dbReference type="AlphaFoldDB" id="A0A9P6JPJ4"/>
<organism evidence="2 3">
    <name type="scientific">Crepidotus variabilis</name>
    <dbReference type="NCBI Taxonomy" id="179855"/>
    <lineage>
        <taxon>Eukaryota</taxon>
        <taxon>Fungi</taxon>
        <taxon>Dikarya</taxon>
        <taxon>Basidiomycota</taxon>
        <taxon>Agaricomycotina</taxon>
        <taxon>Agaricomycetes</taxon>
        <taxon>Agaricomycetidae</taxon>
        <taxon>Agaricales</taxon>
        <taxon>Agaricineae</taxon>
        <taxon>Crepidotaceae</taxon>
        <taxon>Crepidotus</taxon>
    </lineage>
</organism>
<feature type="region of interest" description="Disordered" evidence="1">
    <location>
        <begin position="634"/>
        <end position="685"/>
    </location>
</feature>
<dbReference type="OrthoDB" id="3266894at2759"/>
<proteinExistence type="predicted"/>
<comment type="caution">
    <text evidence="2">The sequence shown here is derived from an EMBL/GenBank/DDBJ whole genome shotgun (WGS) entry which is preliminary data.</text>
</comment>
<feature type="compositionally biased region" description="Low complexity" evidence="1">
    <location>
        <begin position="487"/>
        <end position="511"/>
    </location>
</feature>
<feature type="compositionally biased region" description="Basic and acidic residues" evidence="1">
    <location>
        <begin position="158"/>
        <end position="167"/>
    </location>
</feature>
<sequence length="685" mass="73644">METNRPRPSILSLFDPLSSSSSNRSSSPDSDKENNAGETSFFHPAGMEKPVLSPVHKPRRRLIDIGDMTIEEPQDLLEEEEELEAEIKQSFTLEEENENETLTFRDMAKAATPKWSERRAATIASPRSPPTPRTPLAEIFSNDEATPMARKRPFKRLPTHEPSKSTDSDTVGPEYEQSNSSPIFARAFTIATPPRPNPIPTIEVSEDASPTSSASFSPQNALGSSVATLELPTTTGVLISETPVPVLISPSSPESHHEPTPSPPPSGSRLRPNAHLLNQSRDLNRFSVDLQQSFNLHINSSETTFDLLNDKISFFGGNNSLDAFLEEGPSFGDEDSFGIISQKVLKKSFEVKADPPKTESSTLESVAECDTPPLGELANDPIDPSRESYDTINELEQYVPVKIEADDRVTSPTERLDSPSPSTVKASPTMPILKRSPENPPTPHLLPRKSRLSFLSTPSTSKISTYNPPRPVPALKIVKRSKPGQPTNMTSTTSTTGGASRRTSSVTSVNAPPSRVSTRASVDKSVPIPITANHGIASGQHTKLVNKAAVTSSMVNNTQSTDGPRRVLVSDGPKISTISNARTATSVVPVKPATSTNGPRRVPVVIPEREPPSVKPTMPAGSALKAPVKYATVGPAASSSIPKPVSRANPGSRIPAPSAASAKQRFGVPAETSTQSKGFFSRRLL</sequence>
<feature type="compositionally biased region" description="Polar residues" evidence="1">
    <location>
        <begin position="208"/>
        <end position="220"/>
    </location>
</feature>
<feature type="region of interest" description="Disordered" evidence="1">
    <location>
        <begin position="480"/>
        <end position="522"/>
    </location>
</feature>